<sequence>MYIPMIFFTIIIERRVISAEEREARCRQQQAIAEWEEQRMRQASQFPEYCTRL</sequence>
<gene>
    <name evidence="1" type="ORF">O3V59_16900</name>
</gene>
<organism evidence="1 2">
    <name type="scientific">Brevibacillus thermoruber</name>
    <dbReference type="NCBI Taxonomy" id="33942"/>
    <lineage>
        <taxon>Bacteria</taxon>
        <taxon>Bacillati</taxon>
        <taxon>Bacillota</taxon>
        <taxon>Bacilli</taxon>
        <taxon>Bacillales</taxon>
        <taxon>Paenibacillaceae</taxon>
        <taxon>Brevibacillus</taxon>
    </lineage>
</organism>
<reference evidence="1" key="1">
    <citation type="submission" date="2022-12" db="EMBL/GenBank/DDBJ databases">
        <title>Draft genome sequence of the thermophilic strain Brevibacillus thermoruber HT42, isolated from Los Humeros, Puebla, Mexico, with biotechnological potential.</title>
        <authorList>
            <person name="Lara Sanchez J."/>
            <person name="Solis Palacios R."/>
            <person name="Bustos Baena A.S."/>
            <person name="Ruz Baez A.E."/>
            <person name="Espinosa Luna G."/>
            <person name="Oliart Ros R.M."/>
        </authorList>
    </citation>
    <scope>NUCLEOTIDE SEQUENCE</scope>
    <source>
        <strain evidence="1">HT42</strain>
    </source>
</reference>
<keyword evidence="2" id="KW-1185">Reference proteome</keyword>
<dbReference type="AlphaFoldDB" id="A0A9X3TSH2"/>
<evidence type="ECO:0000313" key="1">
    <source>
        <dbReference type="EMBL" id="MDA5110047.1"/>
    </source>
</evidence>
<proteinExistence type="predicted"/>
<comment type="caution">
    <text evidence="1">The sequence shown here is derived from an EMBL/GenBank/DDBJ whole genome shotgun (WGS) entry which is preliminary data.</text>
</comment>
<dbReference type="RefSeq" id="WP_141669745.1">
    <property type="nucleotide sequence ID" value="NZ_JAPYYP010000025.1"/>
</dbReference>
<dbReference type="EMBL" id="JAPYYP010000025">
    <property type="protein sequence ID" value="MDA5110047.1"/>
    <property type="molecule type" value="Genomic_DNA"/>
</dbReference>
<accession>A0A9X3TSH2</accession>
<dbReference type="Proteomes" id="UP001151071">
    <property type="component" value="Unassembled WGS sequence"/>
</dbReference>
<protein>
    <submittedName>
        <fullName evidence="1">YrzI family protein</fullName>
    </submittedName>
</protein>
<evidence type="ECO:0000313" key="2">
    <source>
        <dbReference type="Proteomes" id="UP001151071"/>
    </source>
</evidence>
<name>A0A9X3TSH2_9BACL</name>